<proteinExistence type="predicted"/>
<dbReference type="EMBL" id="UINC01135680">
    <property type="protein sequence ID" value="SVD19975.1"/>
    <property type="molecule type" value="Genomic_DNA"/>
</dbReference>
<accession>A0A382TDU6</accession>
<dbReference type="PANTHER" id="PTHR44591:SF14">
    <property type="entry name" value="PROTEIN PILG"/>
    <property type="match status" value="1"/>
</dbReference>
<dbReference type="Gene3D" id="3.40.50.2300">
    <property type="match status" value="1"/>
</dbReference>
<reference evidence="4" key="1">
    <citation type="submission" date="2018-05" db="EMBL/GenBank/DDBJ databases">
        <authorList>
            <person name="Lanie J.A."/>
            <person name="Ng W.-L."/>
            <person name="Kazmierczak K.M."/>
            <person name="Andrzejewski T.M."/>
            <person name="Davidsen T.M."/>
            <person name="Wayne K.J."/>
            <person name="Tettelin H."/>
            <person name="Glass J.I."/>
            <person name="Rusch D."/>
            <person name="Podicherti R."/>
            <person name="Tsui H.-C.T."/>
            <person name="Winkler M.E."/>
        </authorList>
    </citation>
    <scope>NUCLEOTIDE SEQUENCE</scope>
</reference>
<evidence type="ECO:0000256" key="1">
    <source>
        <dbReference type="ARBA" id="ARBA00022553"/>
    </source>
</evidence>
<dbReference type="SMART" id="SM00448">
    <property type="entry name" value="REC"/>
    <property type="match status" value="1"/>
</dbReference>
<dbReference type="InterPro" id="IPR011006">
    <property type="entry name" value="CheY-like_superfamily"/>
</dbReference>
<evidence type="ECO:0000259" key="3">
    <source>
        <dbReference type="PROSITE" id="PS50110"/>
    </source>
</evidence>
<protein>
    <recommendedName>
        <fullName evidence="3">Response regulatory domain-containing protein</fullName>
    </recommendedName>
</protein>
<sequence length="174" mass="19178">MAKKILVADGSITIQKIVAMAFEREDTIVEGTSNGKDALDRMENFRPDIVLADVDMPGLTGFELSKKIKNNPKFNSTKVLLLASDFEDFNENLFNGSGADDHISKPFKSEDIIKRVADLLLENTPSPAEETIKLTAMDLDESIKPVETAIELSTQNLVEEDSTVELSTVDLEES</sequence>
<gene>
    <name evidence="4" type="ORF">METZ01_LOCUS372829</name>
</gene>
<dbReference type="InterPro" id="IPR001789">
    <property type="entry name" value="Sig_transdc_resp-reg_receiver"/>
</dbReference>
<dbReference type="CDD" id="cd00156">
    <property type="entry name" value="REC"/>
    <property type="match status" value="1"/>
</dbReference>
<feature type="domain" description="Response regulatory" evidence="3">
    <location>
        <begin position="4"/>
        <end position="120"/>
    </location>
</feature>
<name>A0A382TDU6_9ZZZZ</name>
<dbReference type="PANTHER" id="PTHR44591">
    <property type="entry name" value="STRESS RESPONSE REGULATOR PROTEIN 1"/>
    <property type="match status" value="1"/>
</dbReference>
<dbReference type="InterPro" id="IPR050595">
    <property type="entry name" value="Bact_response_regulator"/>
</dbReference>
<dbReference type="GO" id="GO:0000160">
    <property type="term" value="P:phosphorelay signal transduction system"/>
    <property type="evidence" value="ECO:0007669"/>
    <property type="project" value="UniProtKB-KW"/>
</dbReference>
<evidence type="ECO:0000256" key="2">
    <source>
        <dbReference type="ARBA" id="ARBA00023012"/>
    </source>
</evidence>
<dbReference type="SUPFAM" id="SSF52172">
    <property type="entry name" value="CheY-like"/>
    <property type="match status" value="1"/>
</dbReference>
<keyword evidence="1" id="KW-0597">Phosphoprotein</keyword>
<dbReference type="PROSITE" id="PS50110">
    <property type="entry name" value="RESPONSE_REGULATORY"/>
    <property type="match status" value="1"/>
</dbReference>
<dbReference type="AlphaFoldDB" id="A0A382TDU6"/>
<evidence type="ECO:0000313" key="4">
    <source>
        <dbReference type="EMBL" id="SVD19975.1"/>
    </source>
</evidence>
<keyword evidence="2" id="KW-0902">Two-component regulatory system</keyword>
<feature type="non-terminal residue" evidence="4">
    <location>
        <position position="174"/>
    </location>
</feature>
<dbReference type="Pfam" id="PF00072">
    <property type="entry name" value="Response_reg"/>
    <property type="match status" value="1"/>
</dbReference>
<organism evidence="4">
    <name type="scientific">marine metagenome</name>
    <dbReference type="NCBI Taxonomy" id="408172"/>
    <lineage>
        <taxon>unclassified sequences</taxon>
        <taxon>metagenomes</taxon>
        <taxon>ecological metagenomes</taxon>
    </lineage>
</organism>